<evidence type="ECO:0000313" key="2">
    <source>
        <dbReference type="EMBL" id="QEP97625.1"/>
    </source>
</evidence>
<dbReference type="RefSeq" id="WP_000357961.1">
    <property type="nucleotide sequence ID" value="NZ_BCOL01000036.1"/>
</dbReference>
<evidence type="ECO:0000259" key="1">
    <source>
        <dbReference type="Pfam" id="PF10592"/>
    </source>
</evidence>
<dbReference type="InterPro" id="IPR018891">
    <property type="entry name" value="AIPR_C"/>
</dbReference>
<evidence type="ECO:0000313" key="3">
    <source>
        <dbReference type="Proteomes" id="UP000323088"/>
    </source>
</evidence>
<dbReference type="EMBL" id="CP043773">
    <property type="protein sequence ID" value="QEP97625.1"/>
    <property type="molecule type" value="Genomic_DNA"/>
</dbReference>
<dbReference type="AlphaFoldDB" id="A0A5C2LYD6"/>
<gene>
    <name evidence="2" type="ORF">F1527_15235</name>
</gene>
<dbReference type="Proteomes" id="UP000323088">
    <property type="component" value="Chromosome"/>
</dbReference>
<reference evidence="2 3" key="1">
    <citation type="submission" date="2019-09" db="EMBL/GenBank/DDBJ databases">
        <title>Analyses of genetics and pathogenesis of a Salmonella species QH with narrow spectrum of antibiotic resistance isolated from Yak.</title>
        <authorList>
            <person name="Han S."/>
        </authorList>
    </citation>
    <scope>NUCLEOTIDE SEQUENCE [LARGE SCALE GENOMIC DNA]</scope>
    <source>
        <strain evidence="2 3">QH</strain>
    </source>
</reference>
<feature type="domain" description="Abortive phage infection protein C-terminal" evidence="1">
    <location>
        <begin position="257"/>
        <end position="495"/>
    </location>
</feature>
<name>A0A5C2LYD6_SALER</name>
<protein>
    <submittedName>
        <fullName evidence="2">AIPR family protein</fullName>
    </submittedName>
</protein>
<organism evidence="2 3">
    <name type="scientific">Salmonella enterica</name>
    <name type="common">Salmonella choleraesuis</name>
    <dbReference type="NCBI Taxonomy" id="28901"/>
    <lineage>
        <taxon>Bacteria</taxon>
        <taxon>Pseudomonadati</taxon>
        <taxon>Pseudomonadota</taxon>
        <taxon>Gammaproteobacteria</taxon>
        <taxon>Enterobacterales</taxon>
        <taxon>Enterobacteriaceae</taxon>
        <taxon>Salmonella</taxon>
    </lineage>
</organism>
<dbReference type="Pfam" id="PF10592">
    <property type="entry name" value="AIPR"/>
    <property type="match status" value="1"/>
</dbReference>
<accession>A0A5C2LYD6</accession>
<proteinExistence type="predicted"/>
<sequence length="593" mass="67732">MDKITNSLLEAFTKQYELSSVPESTRFEHFCNYSITSKLNRSSFDLDDIHTGSGGDCAIDGLVISINGRIITSIEAFDDIANNYSYLDVDITFIQSKTSSSFDGAQLGNFIYGIKDFLSETPRLVQNEKIKEFKELWEKIFTRSDLMINRRPNAKLFYVTTGRWVNDTNLVAIINNGCSELEQIGLFDKVQILPLGAAEIQKLYHETKNKLSTTINFQNRITLPDIKGVKEAYLGVVPFEEYIKLIQDENQTIHSIFDDNVRDFQGENPVNKKIKLTLENGKFDLFSVLNNGVTIVSSSLTPAGNRFTLRDYQVVNGCQTSHVLHECQNISGISEVFVPIKIIVTDSDEIKTDITLATNSQTEVKPEQLESLSLFQKNLELYFAAEKTQPLYYERRSQQYNSADIKKTQIISIPVQIKCFASMFLNSPHLVSAYYGTIVNRFKGKMFNMEHKLSPYYISSLCYYKIEQYFRSGELDTKYKKIRFHLIMAVRVLSIGSQLDPLNSNKLDKQCENVKKILLDDKLCVSLLRIAAILIFDSGIDLEKTRYKAESETDMMLNRLNAFTKEHGLLTYESLTKISSTNKLEFDTEKVEL</sequence>